<dbReference type="PANTHER" id="PTHR30487:SF0">
    <property type="entry name" value="PREPILIN LEADER PEPTIDASE_N-METHYLTRANSFERASE-RELATED"/>
    <property type="match status" value="1"/>
</dbReference>
<protein>
    <submittedName>
        <fullName evidence="4">Prepilin type IV endopeptidase, peptidase domain</fullName>
    </submittedName>
</protein>
<dbReference type="GO" id="GO:0006465">
    <property type="term" value="P:signal peptide processing"/>
    <property type="evidence" value="ECO:0007669"/>
    <property type="project" value="TreeGrafter"/>
</dbReference>
<dbReference type="STRING" id="690567.631"/>
<evidence type="ECO:0000313" key="4">
    <source>
        <dbReference type="EMBL" id="CFX15394.1"/>
    </source>
</evidence>
<gene>
    <name evidence="4" type="ORF">631</name>
</gene>
<dbReference type="InterPro" id="IPR050882">
    <property type="entry name" value="Prepilin_peptidase/N-MTase"/>
</dbReference>
<feature type="transmembrane region" description="Helical" evidence="2">
    <location>
        <begin position="90"/>
        <end position="115"/>
    </location>
</feature>
<dbReference type="Proteomes" id="UP000045545">
    <property type="component" value="Unassembled WGS sequence"/>
</dbReference>
<dbReference type="PANTHER" id="PTHR30487">
    <property type="entry name" value="TYPE 4 PREPILIN-LIKE PROTEINS LEADER PEPTIDE-PROCESSING ENZYME"/>
    <property type="match status" value="1"/>
</dbReference>
<keyword evidence="2" id="KW-0472">Membrane</keyword>
<dbReference type="EMBL" id="CGIH01000009">
    <property type="protein sequence ID" value="CFX15394.1"/>
    <property type="molecule type" value="Genomic_DNA"/>
</dbReference>
<feature type="transmembrane region" description="Helical" evidence="2">
    <location>
        <begin position="28"/>
        <end position="46"/>
    </location>
</feature>
<dbReference type="GO" id="GO:0005886">
    <property type="term" value="C:plasma membrane"/>
    <property type="evidence" value="ECO:0007669"/>
    <property type="project" value="TreeGrafter"/>
</dbReference>
<evidence type="ECO:0000313" key="5">
    <source>
        <dbReference type="Proteomes" id="UP000045545"/>
    </source>
</evidence>
<organism evidence="4 5">
    <name type="scientific">Syntrophomonas zehnderi OL-4</name>
    <dbReference type="NCBI Taxonomy" id="690567"/>
    <lineage>
        <taxon>Bacteria</taxon>
        <taxon>Bacillati</taxon>
        <taxon>Bacillota</taxon>
        <taxon>Clostridia</taxon>
        <taxon>Eubacteriales</taxon>
        <taxon>Syntrophomonadaceae</taxon>
        <taxon>Syntrophomonas</taxon>
    </lineage>
</organism>
<reference evidence="4 5" key="1">
    <citation type="submission" date="2015-03" db="EMBL/GenBank/DDBJ databases">
        <authorList>
            <person name="Murphy D."/>
        </authorList>
    </citation>
    <scope>NUCLEOTIDE SEQUENCE [LARGE SCALE GENOMIC DNA]</scope>
    <source>
        <strain evidence="4 5">OL-4</strain>
    </source>
</reference>
<feature type="domain" description="Prepilin type IV endopeptidase peptidase" evidence="3">
    <location>
        <begin position="16"/>
        <end position="109"/>
    </location>
</feature>
<dbReference type="Pfam" id="PF01478">
    <property type="entry name" value="Peptidase_A24"/>
    <property type="match status" value="1"/>
</dbReference>
<dbReference type="Gene3D" id="1.20.120.1220">
    <property type="match status" value="1"/>
</dbReference>
<keyword evidence="5" id="KW-1185">Reference proteome</keyword>
<proteinExistence type="inferred from homology"/>
<evidence type="ECO:0000256" key="1">
    <source>
        <dbReference type="ARBA" id="ARBA00005801"/>
    </source>
</evidence>
<dbReference type="RefSeq" id="WP_046495708.1">
    <property type="nucleotide sequence ID" value="NZ_CGIH01000009.1"/>
</dbReference>
<dbReference type="AlphaFoldDB" id="A0A0E4GAL1"/>
<feature type="transmembrane region" description="Helical" evidence="2">
    <location>
        <begin position="51"/>
        <end position="70"/>
    </location>
</feature>
<dbReference type="InterPro" id="IPR000045">
    <property type="entry name" value="Prepilin_IV_endopep_pep"/>
</dbReference>
<keyword evidence="2" id="KW-0812">Transmembrane</keyword>
<comment type="similarity">
    <text evidence="1">Belongs to the peptidase A24 family.</text>
</comment>
<evidence type="ECO:0000256" key="2">
    <source>
        <dbReference type="SAM" id="Phobius"/>
    </source>
</evidence>
<keyword evidence="2" id="KW-1133">Transmembrane helix</keyword>
<dbReference type="GO" id="GO:0004190">
    <property type="term" value="F:aspartic-type endopeptidase activity"/>
    <property type="evidence" value="ECO:0007669"/>
    <property type="project" value="InterPro"/>
</dbReference>
<evidence type="ECO:0000259" key="3">
    <source>
        <dbReference type="Pfam" id="PF01478"/>
    </source>
</evidence>
<name>A0A0E4GAL1_9FIRM</name>
<sequence>MSSEIAIFLGCLLPGLHTAYTDIKRGVIYDVVTLLIFLAGLIYAMINGTYIYAFLGCALGFLSFFIVAWITNGSLGGGDIKLAAGIGIWFGYQDTILIIVLAVFAGVVYELFCYWRQGMLVKLFRDRLYPYVRKILLRFGYRMKKIDLSVDTKYKPIPFAPFLIAGSWAVWGMRFFF</sequence>
<accession>A0A0E4GAL1</accession>